<evidence type="ECO:0000313" key="1">
    <source>
        <dbReference type="EMBL" id="RYR06916.1"/>
    </source>
</evidence>
<dbReference type="EMBL" id="SDMP01000015">
    <property type="protein sequence ID" value="RYR06916.1"/>
    <property type="molecule type" value="Genomic_DNA"/>
</dbReference>
<dbReference type="PANTHER" id="PTHR33710">
    <property type="entry name" value="BNAC02G09200D PROTEIN"/>
    <property type="match status" value="1"/>
</dbReference>
<keyword evidence="2" id="KW-1185">Reference proteome</keyword>
<evidence type="ECO:0000313" key="2">
    <source>
        <dbReference type="Proteomes" id="UP000289738"/>
    </source>
</evidence>
<sequence>MELVVRDYMKRMEREKWEAFNSSKNARMSLDHHVVRENMLFNFETNHYSTGDRSGIGDPRSNQVKKSDVFTIEAGSRDSKEEAWNCKGAASKAFPSIIRDLRQEYKANFFILLETHVSGTRGKQIRDKMGFDKSCVVDAIGHSGGWPFTWKRGNLAERLDRGLSNLEWQIAFPEAYVKHLSMFNSDHSPICLQLSNAVTQNRRRRPFRFLAAWITHPDFGNFGDAAWNVKNS</sequence>
<gene>
    <name evidence="1" type="ORF">Ahy_B05g074233</name>
</gene>
<protein>
    <recommendedName>
        <fullName evidence="3">Endonuclease/exonuclease/phosphatase domain-containing protein</fullName>
    </recommendedName>
</protein>
<dbReference type="Proteomes" id="UP000289738">
    <property type="component" value="Chromosome B05"/>
</dbReference>
<name>A0A444YYD7_ARAHY</name>
<comment type="caution">
    <text evidence="1">The sequence shown here is derived from an EMBL/GenBank/DDBJ whole genome shotgun (WGS) entry which is preliminary data.</text>
</comment>
<dbReference type="SUPFAM" id="SSF56219">
    <property type="entry name" value="DNase I-like"/>
    <property type="match status" value="1"/>
</dbReference>
<evidence type="ECO:0008006" key="3">
    <source>
        <dbReference type="Google" id="ProtNLM"/>
    </source>
</evidence>
<dbReference type="PANTHER" id="PTHR33710:SF77">
    <property type="entry name" value="DNASE I-LIKE SUPERFAMILY PROTEIN"/>
    <property type="match status" value="1"/>
</dbReference>
<accession>A0A444YYD7</accession>
<organism evidence="1 2">
    <name type="scientific">Arachis hypogaea</name>
    <name type="common">Peanut</name>
    <dbReference type="NCBI Taxonomy" id="3818"/>
    <lineage>
        <taxon>Eukaryota</taxon>
        <taxon>Viridiplantae</taxon>
        <taxon>Streptophyta</taxon>
        <taxon>Embryophyta</taxon>
        <taxon>Tracheophyta</taxon>
        <taxon>Spermatophyta</taxon>
        <taxon>Magnoliopsida</taxon>
        <taxon>eudicotyledons</taxon>
        <taxon>Gunneridae</taxon>
        <taxon>Pentapetalae</taxon>
        <taxon>rosids</taxon>
        <taxon>fabids</taxon>
        <taxon>Fabales</taxon>
        <taxon>Fabaceae</taxon>
        <taxon>Papilionoideae</taxon>
        <taxon>50 kb inversion clade</taxon>
        <taxon>dalbergioids sensu lato</taxon>
        <taxon>Dalbergieae</taxon>
        <taxon>Pterocarpus clade</taxon>
        <taxon>Arachis</taxon>
    </lineage>
</organism>
<reference evidence="1 2" key="1">
    <citation type="submission" date="2019-01" db="EMBL/GenBank/DDBJ databases">
        <title>Sequencing of cultivated peanut Arachis hypogaea provides insights into genome evolution and oil improvement.</title>
        <authorList>
            <person name="Chen X."/>
        </authorList>
    </citation>
    <scope>NUCLEOTIDE SEQUENCE [LARGE SCALE GENOMIC DNA]</scope>
    <source>
        <strain evidence="2">cv. Fuhuasheng</strain>
        <tissue evidence="1">Leaves</tissue>
    </source>
</reference>
<dbReference type="InterPro" id="IPR036691">
    <property type="entry name" value="Endo/exonu/phosph_ase_sf"/>
</dbReference>
<dbReference type="AlphaFoldDB" id="A0A444YYD7"/>
<proteinExistence type="predicted"/>